<organism evidence="2 3">
    <name type="scientific">Lipingzhangella halophila</name>
    <dbReference type="NCBI Taxonomy" id="1783352"/>
    <lineage>
        <taxon>Bacteria</taxon>
        <taxon>Bacillati</taxon>
        <taxon>Actinomycetota</taxon>
        <taxon>Actinomycetes</taxon>
        <taxon>Streptosporangiales</taxon>
        <taxon>Nocardiopsidaceae</taxon>
        <taxon>Lipingzhangella</taxon>
    </lineage>
</organism>
<keyword evidence="3" id="KW-1185">Reference proteome</keyword>
<evidence type="ECO:0000313" key="3">
    <source>
        <dbReference type="Proteomes" id="UP000523007"/>
    </source>
</evidence>
<dbReference type="AlphaFoldDB" id="A0A7W7RJ28"/>
<keyword evidence="1" id="KW-0472">Membrane</keyword>
<evidence type="ECO:0000313" key="2">
    <source>
        <dbReference type="EMBL" id="MBB4932928.1"/>
    </source>
</evidence>
<reference evidence="2 3" key="1">
    <citation type="submission" date="2020-08" db="EMBL/GenBank/DDBJ databases">
        <title>Sequencing the genomes of 1000 actinobacteria strains.</title>
        <authorList>
            <person name="Klenk H.-P."/>
        </authorList>
    </citation>
    <scope>NUCLEOTIDE SEQUENCE [LARGE SCALE GENOMIC DNA]</scope>
    <source>
        <strain evidence="2 3">DSM 102030</strain>
    </source>
</reference>
<accession>A0A7W7RJ28</accession>
<protein>
    <submittedName>
        <fullName evidence="2">Uncharacterized protein</fullName>
    </submittedName>
</protein>
<dbReference type="EMBL" id="JACHJT010000001">
    <property type="protein sequence ID" value="MBB4932928.1"/>
    <property type="molecule type" value="Genomic_DNA"/>
</dbReference>
<name>A0A7W7RJ28_9ACTN</name>
<evidence type="ECO:0000256" key="1">
    <source>
        <dbReference type="SAM" id="Phobius"/>
    </source>
</evidence>
<feature type="transmembrane region" description="Helical" evidence="1">
    <location>
        <begin position="28"/>
        <end position="48"/>
    </location>
</feature>
<dbReference type="Proteomes" id="UP000523007">
    <property type="component" value="Unassembled WGS sequence"/>
</dbReference>
<sequence length="54" mass="5452">MALGIADYLPIGLLTTVAHLGGTVPLPIAFACLIGYTAVTGGIALLAGRKRDLT</sequence>
<gene>
    <name evidence="2" type="ORF">F4561_003748</name>
</gene>
<keyword evidence="1" id="KW-1133">Transmembrane helix</keyword>
<proteinExistence type="predicted"/>
<dbReference type="RefSeq" id="WP_184580626.1">
    <property type="nucleotide sequence ID" value="NZ_JACHJT010000001.1"/>
</dbReference>
<keyword evidence="1" id="KW-0812">Transmembrane</keyword>
<comment type="caution">
    <text evidence="2">The sequence shown here is derived from an EMBL/GenBank/DDBJ whole genome shotgun (WGS) entry which is preliminary data.</text>
</comment>